<evidence type="ECO:0000256" key="3">
    <source>
        <dbReference type="ARBA" id="ARBA00022448"/>
    </source>
</evidence>
<dbReference type="InterPro" id="IPR036739">
    <property type="entry name" value="SLC41_membr_dom_sf"/>
</dbReference>
<evidence type="ECO:0000256" key="9">
    <source>
        <dbReference type="RuleBase" id="RU362011"/>
    </source>
</evidence>
<dbReference type="STRING" id="2074.BG845_06417"/>
<keyword evidence="5 9" id="KW-0460">Magnesium</keyword>
<feature type="transmembrane region" description="Helical" evidence="9">
    <location>
        <begin position="417"/>
        <end position="441"/>
    </location>
</feature>
<feature type="transmembrane region" description="Helical" evidence="9">
    <location>
        <begin position="391"/>
        <end position="411"/>
    </location>
</feature>
<dbReference type="Pfam" id="PF01769">
    <property type="entry name" value="MgtE"/>
    <property type="match status" value="1"/>
</dbReference>
<keyword evidence="13" id="KW-1185">Reference proteome</keyword>
<keyword evidence="3 9" id="KW-0813">Transport</keyword>
<dbReference type="OrthoDB" id="9790355at2"/>
<evidence type="ECO:0000313" key="13">
    <source>
        <dbReference type="Proteomes" id="UP000194360"/>
    </source>
</evidence>
<dbReference type="SUPFAM" id="SSF54631">
    <property type="entry name" value="CBS-domain pair"/>
    <property type="match status" value="1"/>
</dbReference>
<feature type="transmembrane region" description="Helical" evidence="9">
    <location>
        <begin position="347"/>
        <end position="371"/>
    </location>
</feature>
<dbReference type="EMBL" id="MIGB01000061">
    <property type="protein sequence ID" value="OSY34961.1"/>
    <property type="molecule type" value="Genomic_DNA"/>
</dbReference>
<evidence type="ECO:0000256" key="10">
    <source>
        <dbReference type="SAM" id="MobiDB-lite"/>
    </source>
</evidence>
<evidence type="ECO:0000256" key="2">
    <source>
        <dbReference type="ARBA" id="ARBA00009749"/>
    </source>
</evidence>
<evidence type="ECO:0000313" key="12">
    <source>
        <dbReference type="EMBL" id="OSY34961.1"/>
    </source>
</evidence>
<dbReference type="Gene3D" id="3.10.580.10">
    <property type="entry name" value="CBS-domain"/>
    <property type="match status" value="1"/>
</dbReference>
<comment type="similarity">
    <text evidence="2 9">Belongs to the SLC41A transporter family.</text>
</comment>
<dbReference type="PROSITE" id="PS51371">
    <property type="entry name" value="CBS"/>
    <property type="match status" value="2"/>
</dbReference>
<keyword evidence="9" id="KW-0479">Metal-binding</keyword>
<keyword evidence="8" id="KW-0129">CBS domain</keyword>
<keyword evidence="9" id="KW-1003">Cell membrane</keyword>
<dbReference type="GO" id="GO:0015095">
    <property type="term" value="F:magnesium ion transmembrane transporter activity"/>
    <property type="evidence" value="ECO:0007669"/>
    <property type="project" value="UniProtKB-UniRule"/>
</dbReference>
<feature type="compositionally biased region" description="Low complexity" evidence="10">
    <location>
        <begin position="1"/>
        <end position="16"/>
    </location>
</feature>
<evidence type="ECO:0000256" key="4">
    <source>
        <dbReference type="ARBA" id="ARBA00022692"/>
    </source>
</evidence>
<evidence type="ECO:0000259" key="11">
    <source>
        <dbReference type="PROSITE" id="PS51371"/>
    </source>
</evidence>
<dbReference type="PANTHER" id="PTHR43773:SF1">
    <property type="entry name" value="MAGNESIUM TRANSPORTER MGTE"/>
    <property type="match status" value="1"/>
</dbReference>
<evidence type="ECO:0000256" key="8">
    <source>
        <dbReference type="PROSITE-ProRule" id="PRU00703"/>
    </source>
</evidence>
<evidence type="ECO:0000256" key="6">
    <source>
        <dbReference type="ARBA" id="ARBA00022989"/>
    </source>
</evidence>
<feature type="transmembrane region" description="Helical" evidence="9">
    <location>
        <begin position="453"/>
        <end position="476"/>
    </location>
</feature>
<dbReference type="InterPro" id="IPR038076">
    <property type="entry name" value="MgtE_N_sf"/>
</dbReference>
<dbReference type="Pfam" id="PF00571">
    <property type="entry name" value="CBS"/>
    <property type="match status" value="2"/>
</dbReference>
<dbReference type="PANTHER" id="PTHR43773">
    <property type="entry name" value="MAGNESIUM TRANSPORTER MGTE"/>
    <property type="match status" value="1"/>
</dbReference>
<comment type="function">
    <text evidence="9">Acts as a magnesium transporter.</text>
</comment>
<name>A0A1Y2MIR4_PSEAH</name>
<dbReference type="AlphaFoldDB" id="A0A1Y2MIR4"/>
<keyword evidence="7 9" id="KW-0472">Membrane</keyword>
<proteinExistence type="inferred from homology"/>
<dbReference type="GO" id="GO:0005886">
    <property type="term" value="C:plasma membrane"/>
    <property type="evidence" value="ECO:0007669"/>
    <property type="project" value="UniProtKB-SubCell"/>
</dbReference>
<dbReference type="SMART" id="SM00116">
    <property type="entry name" value="CBS"/>
    <property type="match status" value="2"/>
</dbReference>
<feature type="transmembrane region" description="Helical" evidence="9">
    <location>
        <begin position="315"/>
        <end position="335"/>
    </location>
</feature>
<comment type="subunit">
    <text evidence="9">Homodimer.</text>
</comment>
<dbReference type="SUPFAM" id="SSF161093">
    <property type="entry name" value="MgtE membrane domain-like"/>
    <property type="match status" value="1"/>
</dbReference>
<evidence type="ECO:0000256" key="5">
    <source>
        <dbReference type="ARBA" id="ARBA00022842"/>
    </source>
</evidence>
<feature type="domain" description="CBS" evidence="11">
    <location>
        <begin position="167"/>
        <end position="229"/>
    </location>
</feature>
<keyword evidence="6 9" id="KW-1133">Transmembrane helix</keyword>
<dbReference type="Proteomes" id="UP000194360">
    <property type="component" value="Unassembled WGS sequence"/>
</dbReference>
<keyword evidence="4 9" id="KW-0812">Transmembrane</keyword>
<dbReference type="CDD" id="cd04606">
    <property type="entry name" value="CBS_pair_Mg_transporter"/>
    <property type="match status" value="1"/>
</dbReference>
<evidence type="ECO:0000256" key="7">
    <source>
        <dbReference type="ARBA" id="ARBA00023136"/>
    </source>
</evidence>
<dbReference type="InterPro" id="IPR006668">
    <property type="entry name" value="Mg_transptr_MgtE_intracell_dom"/>
</dbReference>
<dbReference type="InterPro" id="IPR006667">
    <property type="entry name" value="SLC41_membr_dom"/>
</dbReference>
<comment type="caution">
    <text evidence="12">The sequence shown here is derived from an EMBL/GenBank/DDBJ whole genome shotgun (WGS) entry which is preliminary data.</text>
</comment>
<dbReference type="SUPFAM" id="SSF158791">
    <property type="entry name" value="MgtE N-terminal domain-like"/>
    <property type="match status" value="1"/>
</dbReference>
<dbReference type="InterPro" id="IPR046342">
    <property type="entry name" value="CBS_dom_sf"/>
</dbReference>
<comment type="subcellular location">
    <subcellularLocation>
        <location evidence="9">Cell membrane</location>
        <topology evidence="9">Multi-pass membrane protein</topology>
    </subcellularLocation>
    <subcellularLocation>
        <location evidence="1">Membrane</location>
        <topology evidence="1">Multi-pass membrane protein</topology>
    </subcellularLocation>
</comment>
<feature type="domain" description="CBS" evidence="11">
    <location>
        <begin position="231"/>
        <end position="289"/>
    </location>
</feature>
<dbReference type="RefSeq" id="WP_085916471.1">
    <property type="nucleotide sequence ID" value="NZ_AP018920.1"/>
</dbReference>
<dbReference type="Gene3D" id="1.10.357.20">
    <property type="entry name" value="SLC41 divalent cation transporters, integral membrane domain"/>
    <property type="match status" value="1"/>
</dbReference>
<sequence>MDATTTTRTQADQAARGGVPSHPDHLTDLLTGALHDGDLVGVAARACDLSARDLAEVLARCDETDAGVLFRLLDKDTAAAVFEELDAVSAQRVLDGMREGTADEPADGRGHTVRELVEGLDPDDRARLLGEMPASVAHRVLAGLTPARRRATAALLGYPAGSVGRLMTPEVVSLHAGGTVADALARVRRTGRDAETVYTLPVVGPGRRLEGTIGLRELVLSPPDTPLTELVETDIPWVRATDTGEEAARLLGDSDGIALPVVDAERRLLGLLTIDDAVEELERAESEDVARQSGAEPWQGHYMTAGVLGLARSRVVWLLLLLVAATLTVNVLQYFEDTLAQVTALALFVPLLIGTGGNAGAQAATASVRALAVGEVRPSDVLAVMWREARVGAALGTMLALAGLVIGTALVGASIALVVGISLVVICAWAATIGATMPLIARRVGIDPAVVSAPAVTTLVDATGLVIYFSVAHLVLQL</sequence>
<dbReference type="Pfam" id="PF03448">
    <property type="entry name" value="MgtE_N"/>
    <property type="match status" value="1"/>
</dbReference>
<dbReference type="SMART" id="SM00924">
    <property type="entry name" value="MgtE_N"/>
    <property type="match status" value="1"/>
</dbReference>
<gene>
    <name evidence="12" type="ORF">BG845_06417</name>
</gene>
<protein>
    <recommendedName>
        <fullName evidence="9">Magnesium transporter MgtE</fullName>
    </recommendedName>
</protein>
<dbReference type="InterPro" id="IPR000644">
    <property type="entry name" value="CBS_dom"/>
</dbReference>
<reference evidence="12 13" key="1">
    <citation type="submission" date="2016-09" db="EMBL/GenBank/DDBJ databases">
        <title>Pseudonocardia autotrophica DSM535, a candidate organism with high potential of specific P450 cytochromes.</title>
        <authorList>
            <person name="Grumaz C."/>
            <person name="Vainshtein Y."/>
            <person name="Kirstahler P."/>
            <person name="Sohn K."/>
        </authorList>
    </citation>
    <scope>NUCLEOTIDE SEQUENCE [LARGE SCALE GENOMIC DNA]</scope>
    <source>
        <strain evidence="12 13">DSM 535</strain>
    </source>
</reference>
<accession>A0A1Y2MIR4</accession>
<dbReference type="GO" id="GO:0046872">
    <property type="term" value="F:metal ion binding"/>
    <property type="evidence" value="ECO:0007669"/>
    <property type="project" value="UniProtKB-KW"/>
</dbReference>
<organism evidence="12 13">
    <name type="scientific">Pseudonocardia autotrophica</name>
    <name type="common">Amycolata autotrophica</name>
    <name type="synonym">Nocardia autotrophica</name>
    <dbReference type="NCBI Taxonomy" id="2074"/>
    <lineage>
        <taxon>Bacteria</taxon>
        <taxon>Bacillati</taxon>
        <taxon>Actinomycetota</taxon>
        <taxon>Actinomycetes</taxon>
        <taxon>Pseudonocardiales</taxon>
        <taxon>Pseudonocardiaceae</taxon>
        <taxon>Pseudonocardia</taxon>
    </lineage>
</organism>
<dbReference type="InterPro" id="IPR006669">
    <property type="entry name" value="MgtE_transporter"/>
</dbReference>
<evidence type="ECO:0000256" key="1">
    <source>
        <dbReference type="ARBA" id="ARBA00004141"/>
    </source>
</evidence>
<dbReference type="Gene3D" id="1.25.60.10">
    <property type="entry name" value="MgtE N-terminal domain-like"/>
    <property type="match status" value="1"/>
</dbReference>
<feature type="region of interest" description="Disordered" evidence="10">
    <location>
        <begin position="1"/>
        <end position="24"/>
    </location>
</feature>
<dbReference type="NCBIfam" id="TIGR00400">
    <property type="entry name" value="mgtE"/>
    <property type="match status" value="1"/>
</dbReference>